<dbReference type="OrthoDB" id="5288100at2"/>
<dbReference type="EMBL" id="VORB01000010">
    <property type="protein sequence ID" value="TXC76268.1"/>
    <property type="molecule type" value="Genomic_DNA"/>
</dbReference>
<accession>A0A5C6UZ68</accession>
<dbReference type="GO" id="GO:0016829">
    <property type="term" value="F:lyase activity"/>
    <property type="evidence" value="ECO:0007669"/>
    <property type="project" value="UniProtKB-KW"/>
</dbReference>
<keyword evidence="1" id="KW-0456">Lyase</keyword>
<name>A0A5C6UZ68_9FLAO</name>
<dbReference type="Gene3D" id="1.10.10.1710">
    <property type="entry name" value="Deoxyribodipyrimidine photolyase-related"/>
    <property type="match status" value="1"/>
</dbReference>
<dbReference type="SUPFAM" id="SSF48173">
    <property type="entry name" value="Cryptochrome/photolyase FAD-binding domain"/>
    <property type="match status" value="1"/>
</dbReference>
<protein>
    <submittedName>
        <fullName evidence="1">Cryptochrome/photolyase family protein</fullName>
    </submittedName>
</protein>
<evidence type="ECO:0000313" key="2">
    <source>
        <dbReference type="Proteomes" id="UP000321168"/>
    </source>
</evidence>
<sequence>MKSKHTKLRLILGDQLNADHSWFKELNADNLYVLMEIRSETDYVKHHIQKVVGIFTAMRQFAEQLQNAGHKVVYLKISDSINKQDFGENLRFLINRFKIKEIEIQEPDEYRLQVYFLNLKSTLNKNIHFFDSEHFITKKTELKEFFAGKKQTLMESFYRHLRNKHQVLMDGENPAGGKWNYDAYNRKKLPKKHTPPPPLLFEHNVEQVYKEVLEQNVKTLGEIDPRRFSWPINKQESIQLFDYFLEYLLPHFGDYQDALSEEFWSIYHSRISFSLNLKMLSPKWILKRIESHWRNNQDTIDISQAEGFIRQILGWREFMRGIYWREMPQYESLNHLSAQRKLPRYFWTGKTKMQCLKRAINQSLKHGYAHHIQRLMVTGNFCALAGINPDEVDDWYLGIYMDAFQWVEITNTRGMSQYADGGIVGTKPYVSSASYMHKMGDHCVNCQYDRKIKIGDKACPFNSLYWHFINRNQDKLQNNPRMGMMYKVWNKMENQEDILNQAELHLKNIESL</sequence>
<proteinExistence type="predicted"/>
<dbReference type="PANTHER" id="PTHR38657:SF1">
    <property type="entry name" value="SLR1343 PROTEIN"/>
    <property type="match status" value="1"/>
</dbReference>
<evidence type="ECO:0000313" key="1">
    <source>
        <dbReference type="EMBL" id="TXC76268.1"/>
    </source>
</evidence>
<dbReference type="Pfam" id="PF04244">
    <property type="entry name" value="DPRP"/>
    <property type="match status" value="1"/>
</dbReference>
<dbReference type="InterPro" id="IPR007357">
    <property type="entry name" value="PhrB-like"/>
</dbReference>
<dbReference type="Proteomes" id="UP000321168">
    <property type="component" value="Unassembled WGS sequence"/>
</dbReference>
<dbReference type="Gene3D" id="1.25.40.80">
    <property type="match status" value="1"/>
</dbReference>
<dbReference type="InterPro" id="IPR014729">
    <property type="entry name" value="Rossmann-like_a/b/a_fold"/>
</dbReference>
<organism evidence="1 2">
    <name type="scientific">Luteibaculum oceani</name>
    <dbReference type="NCBI Taxonomy" id="1294296"/>
    <lineage>
        <taxon>Bacteria</taxon>
        <taxon>Pseudomonadati</taxon>
        <taxon>Bacteroidota</taxon>
        <taxon>Flavobacteriia</taxon>
        <taxon>Flavobacteriales</taxon>
        <taxon>Luteibaculaceae</taxon>
        <taxon>Luteibaculum</taxon>
    </lineage>
</organism>
<dbReference type="PANTHER" id="PTHR38657">
    <property type="entry name" value="SLR1343 PROTEIN"/>
    <property type="match status" value="1"/>
</dbReference>
<dbReference type="InterPro" id="IPR036134">
    <property type="entry name" value="Crypto/Photolyase_FAD-like_sf"/>
</dbReference>
<comment type="caution">
    <text evidence="1">The sequence shown here is derived from an EMBL/GenBank/DDBJ whole genome shotgun (WGS) entry which is preliminary data.</text>
</comment>
<gene>
    <name evidence="1" type="ORF">FRX97_10605</name>
</gene>
<keyword evidence="2" id="KW-1185">Reference proteome</keyword>
<dbReference type="AlphaFoldDB" id="A0A5C6UZ68"/>
<reference evidence="1 2" key="1">
    <citation type="submission" date="2019-08" db="EMBL/GenBank/DDBJ databases">
        <title>Genome of Luteibaculum oceani JCM 18817.</title>
        <authorList>
            <person name="Bowman J.P."/>
        </authorList>
    </citation>
    <scope>NUCLEOTIDE SEQUENCE [LARGE SCALE GENOMIC DNA]</scope>
    <source>
        <strain evidence="1 2">JCM 18817</strain>
    </source>
</reference>
<dbReference type="Gene3D" id="3.40.50.620">
    <property type="entry name" value="HUPs"/>
    <property type="match status" value="1"/>
</dbReference>
<dbReference type="Gene3D" id="1.10.579.10">
    <property type="entry name" value="DNA Cyclobutane Dipyrimidine Photolyase, subunit A, domain 3"/>
    <property type="match status" value="1"/>
</dbReference>
<dbReference type="InterPro" id="IPR052551">
    <property type="entry name" value="UV-DNA_repair_photolyase"/>
</dbReference>